<dbReference type="InterPro" id="IPR020843">
    <property type="entry name" value="ER"/>
</dbReference>
<dbReference type="FunFam" id="3.40.50.720:FF:000053">
    <property type="entry name" value="Quinone oxidoreductase 1"/>
    <property type="match status" value="1"/>
</dbReference>
<evidence type="ECO:0000256" key="2">
    <source>
        <dbReference type="ARBA" id="ARBA00023002"/>
    </source>
</evidence>
<reference evidence="6" key="1">
    <citation type="submission" date="2023-11" db="EMBL/GenBank/DDBJ databases">
        <authorList>
            <person name="De Vega J J."/>
            <person name="De Vega J J."/>
        </authorList>
    </citation>
    <scope>NUCLEOTIDE SEQUENCE</scope>
</reference>
<dbReference type="Gene3D" id="3.40.50.720">
    <property type="entry name" value="NAD(P)-binding Rossmann-like Domain"/>
    <property type="match status" value="1"/>
</dbReference>
<evidence type="ECO:0000256" key="3">
    <source>
        <dbReference type="ARBA" id="ARBA00043088"/>
    </source>
</evidence>
<sequence>MSLLTLFRNLHHLPRRARSPPGPLSALKFFATKMSVPATKQAIAFNQPGDFDVLEKLTIPLKVSPGEIVVKNEYLGINFIDTYLRKGLYPSKEFPAVIGTEAAGVVVQLPTDPAVLEDPDFKKRGFTVGSKVAVGCGTFGMHADYVSLPWKYASVLPEGVSTSMGAAALLQGLTALTFVTESHNVQKGETIFVHTVAGGLGLIFAQLAKARGATVIGTTSTPEKAALAKAHGADHVILYKTEDTVARVMELTNGVGVDAVFDGVGKDTFDNNFKLLKRKGTMVCVGNASGPVAPFAPLRLVEKNLKILRPTVANYCFTPEEIYKYRTELFSLVASGALKINIHKEYAFTRDAAIEAQQDLTSGKTTGKLLIKVE</sequence>
<dbReference type="SUPFAM" id="SSF50129">
    <property type="entry name" value="GroES-like"/>
    <property type="match status" value="1"/>
</dbReference>
<proteinExistence type="predicted"/>
<dbReference type="GO" id="GO:0005829">
    <property type="term" value="C:cytosol"/>
    <property type="evidence" value="ECO:0007669"/>
    <property type="project" value="TreeGrafter"/>
</dbReference>
<dbReference type="InterPro" id="IPR047618">
    <property type="entry name" value="QOR-like"/>
</dbReference>
<dbReference type="PANTHER" id="PTHR48106">
    <property type="entry name" value="QUINONE OXIDOREDUCTASE PIG3-RELATED"/>
    <property type="match status" value="1"/>
</dbReference>
<gene>
    <name evidence="6" type="ORF">MYCIT1_LOCUS30845</name>
</gene>
<dbReference type="InterPro" id="IPR036291">
    <property type="entry name" value="NAD(P)-bd_dom_sf"/>
</dbReference>
<protein>
    <recommendedName>
        <fullName evidence="4">Probable quinone oxidoreductase</fullName>
    </recommendedName>
    <alternativeName>
        <fullName evidence="3">NADPH:quinone reductase</fullName>
    </alternativeName>
</protein>
<dbReference type="CDD" id="cd05286">
    <property type="entry name" value="QOR2"/>
    <property type="match status" value="1"/>
</dbReference>
<dbReference type="GO" id="GO:0035925">
    <property type="term" value="F:mRNA 3'-UTR AU-rich region binding"/>
    <property type="evidence" value="ECO:0007669"/>
    <property type="project" value="TreeGrafter"/>
</dbReference>
<dbReference type="Proteomes" id="UP001295794">
    <property type="component" value="Unassembled WGS sequence"/>
</dbReference>
<keyword evidence="7" id="KW-1185">Reference proteome</keyword>
<dbReference type="GO" id="GO:0070402">
    <property type="term" value="F:NADPH binding"/>
    <property type="evidence" value="ECO:0007669"/>
    <property type="project" value="TreeGrafter"/>
</dbReference>
<dbReference type="EMBL" id="CAVNYO010000440">
    <property type="protein sequence ID" value="CAK5280355.1"/>
    <property type="molecule type" value="Genomic_DNA"/>
</dbReference>
<dbReference type="GO" id="GO:0003960">
    <property type="term" value="F:quinone reductase (NADPH) activity"/>
    <property type="evidence" value="ECO:0007669"/>
    <property type="project" value="InterPro"/>
</dbReference>
<dbReference type="Gene3D" id="3.90.180.10">
    <property type="entry name" value="Medium-chain alcohol dehydrogenases, catalytic domain"/>
    <property type="match status" value="1"/>
</dbReference>
<keyword evidence="2" id="KW-0560">Oxidoreductase</keyword>
<evidence type="ECO:0000256" key="1">
    <source>
        <dbReference type="ARBA" id="ARBA00022857"/>
    </source>
</evidence>
<evidence type="ECO:0000256" key="4">
    <source>
        <dbReference type="ARBA" id="ARBA00070796"/>
    </source>
</evidence>
<comment type="caution">
    <text evidence="6">The sequence shown here is derived from an EMBL/GenBank/DDBJ whole genome shotgun (WGS) entry which is preliminary data.</text>
</comment>
<evidence type="ECO:0000313" key="6">
    <source>
        <dbReference type="EMBL" id="CAK5280355.1"/>
    </source>
</evidence>
<dbReference type="InterPro" id="IPR013154">
    <property type="entry name" value="ADH-like_N"/>
</dbReference>
<organism evidence="6 7">
    <name type="scientific">Mycena citricolor</name>
    <dbReference type="NCBI Taxonomy" id="2018698"/>
    <lineage>
        <taxon>Eukaryota</taxon>
        <taxon>Fungi</taxon>
        <taxon>Dikarya</taxon>
        <taxon>Basidiomycota</taxon>
        <taxon>Agaricomycotina</taxon>
        <taxon>Agaricomycetes</taxon>
        <taxon>Agaricomycetidae</taxon>
        <taxon>Agaricales</taxon>
        <taxon>Marasmiineae</taxon>
        <taxon>Mycenaceae</taxon>
        <taxon>Mycena</taxon>
    </lineage>
</organism>
<dbReference type="Pfam" id="PF00107">
    <property type="entry name" value="ADH_zinc_N"/>
    <property type="match status" value="1"/>
</dbReference>
<evidence type="ECO:0000259" key="5">
    <source>
        <dbReference type="SMART" id="SM00829"/>
    </source>
</evidence>
<dbReference type="AlphaFoldDB" id="A0AAD2HSR6"/>
<dbReference type="InterPro" id="IPR011032">
    <property type="entry name" value="GroES-like_sf"/>
</dbReference>
<name>A0AAD2HSR6_9AGAR</name>
<dbReference type="SUPFAM" id="SSF51735">
    <property type="entry name" value="NAD(P)-binding Rossmann-fold domains"/>
    <property type="match status" value="1"/>
</dbReference>
<evidence type="ECO:0000313" key="7">
    <source>
        <dbReference type="Proteomes" id="UP001295794"/>
    </source>
</evidence>
<accession>A0AAD2HSR6</accession>
<dbReference type="PANTHER" id="PTHR48106:SF13">
    <property type="entry name" value="QUINONE OXIDOREDUCTASE-RELATED"/>
    <property type="match status" value="1"/>
</dbReference>
<dbReference type="Pfam" id="PF08240">
    <property type="entry name" value="ADH_N"/>
    <property type="match status" value="1"/>
</dbReference>
<keyword evidence="1" id="KW-0521">NADP</keyword>
<feature type="domain" description="Enoyl reductase (ER)" evidence="5">
    <location>
        <begin position="49"/>
        <end position="371"/>
    </location>
</feature>
<dbReference type="InterPro" id="IPR013149">
    <property type="entry name" value="ADH-like_C"/>
</dbReference>
<dbReference type="SMART" id="SM00829">
    <property type="entry name" value="PKS_ER"/>
    <property type="match status" value="1"/>
</dbReference>